<reference evidence="2" key="2">
    <citation type="submission" date="2017-02" db="UniProtKB">
        <authorList>
            <consortium name="WormBaseParasite"/>
        </authorList>
    </citation>
    <scope>IDENTIFICATION</scope>
</reference>
<accession>A0A0K0D0R4</accession>
<organism evidence="1 2">
    <name type="scientific">Angiostrongylus cantonensis</name>
    <name type="common">Rat lungworm</name>
    <dbReference type="NCBI Taxonomy" id="6313"/>
    <lineage>
        <taxon>Eukaryota</taxon>
        <taxon>Metazoa</taxon>
        <taxon>Ecdysozoa</taxon>
        <taxon>Nematoda</taxon>
        <taxon>Chromadorea</taxon>
        <taxon>Rhabditida</taxon>
        <taxon>Rhabditina</taxon>
        <taxon>Rhabditomorpha</taxon>
        <taxon>Strongyloidea</taxon>
        <taxon>Metastrongylidae</taxon>
        <taxon>Angiostrongylus</taxon>
    </lineage>
</organism>
<sequence>MNADGTYVYHIKWLGYETSLDPENIVEEQHMRDDPYSDFKYVSRESDGFRKGYKTVKVNVLTEHPTTGEVVGVVVFSYPRDGKEFAQYIPLREIHDNAPTVCFAYRDTSYL</sequence>
<name>A0A0K0D0R4_ANGCA</name>
<dbReference type="WBParaSite" id="ACAC_0000365701-mRNA-1">
    <property type="protein sequence ID" value="ACAC_0000365701-mRNA-1"/>
    <property type="gene ID" value="ACAC_0000365701"/>
</dbReference>
<dbReference type="AlphaFoldDB" id="A0A0K0D0R4"/>
<proteinExistence type="predicted"/>
<keyword evidence="1" id="KW-1185">Reference proteome</keyword>
<evidence type="ECO:0000313" key="2">
    <source>
        <dbReference type="WBParaSite" id="ACAC_0000365701-mRNA-1"/>
    </source>
</evidence>
<reference evidence="1" key="1">
    <citation type="submission" date="2012-09" db="EMBL/GenBank/DDBJ databases">
        <authorList>
            <person name="Martin A.A."/>
        </authorList>
    </citation>
    <scope>NUCLEOTIDE SEQUENCE</scope>
</reference>
<dbReference type="Proteomes" id="UP000035642">
    <property type="component" value="Unassembled WGS sequence"/>
</dbReference>
<protein>
    <submittedName>
        <fullName evidence="2">Chromo domain-containing protein</fullName>
    </submittedName>
</protein>
<evidence type="ECO:0000313" key="1">
    <source>
        <dbReference type="Proteomes" id="UP000035642"/>
    </source>
</evidence>